<gene>
    <name evidence="7" type="ORF">F7725_011825</name>
</gene>
<feature type="region of interest" description="Disordered" evidence="5">
    <location>
        <begin position="233"/>
        <end position="291"/>
    </location>
</feature>
<keyword evidence="8" id="KW-1185">Reference proteome</keyword>
<evidence type="ECO:0000256" key="5">
    <source>
        <dbReference type="SAM" id="MobiDB-lite"/>
    </source>
</evidence>
<evidence type="ECO:0000256" key="4">
    <source>
        <dbReference type="ARBA" id="ARBA00023136"/>
    </source>
</evidence>
<proteinExistence type="predicted"/>
<comment type="caution">
    <text evidence="7">The sequence shown here is derived from an EMBL/GenBank/DDBJ whole genome shotgun (WGS) entry which is preliminary data.</text>
</comment>
<keyword evidence="3" id="KW-0106">Calcium</keyword>
<dbReference type="OrthoDB" id="8949046at2759"/>
<dbReference type="GO" id="GO:0007043">
    <property type="term" value="P:cell-cell junction assembly"/>
    <property type="evidence" value="ECO:0007669"/>
    <property type="project" value="TreeGrafter"/>
</dbReference>
<sequence length="291" mass="32041">MHLLKHRLALLLKHRLVLLLKPFLKLFLPVLPNLNNYYNDYAMINAHGNREQYYYYDHCKPYPVCVGPLAGLGPPDIPGKSCLWEKETLASALASYTPTPLSRSASSTLTFHVPLVLRDGTSGLTSSGTVTVSVCPCLRGGAQAGDKDKDKQSEGEWDWEREAVCLPQQSSLPPPASAPPPCWLSWPVSPRYWKRDSLSPLEEDDVRENIITYDDEGGGEADTAAFDIAALQSAPHSSRSPAVSASPPPSSSYVMMFSRTSSSSSGDRESRFCRRRDSDRPLTAAEGRWGE</sequence>
<feature type="chain" id="PRO_5029749938" evidence="6">
    <location>
        <begin position="20"/>
        <end position="291"/>
    </location>
</feature>
<dbReference type="PANTHER" id="PTHR24027">
    <property type="entry name" value="CADHERIN-23"/>
    <property type="match status" value="1"/>
</dbReference>
<dbReference type="GO" id="GO:0000902">
    <property type="term" value="P:cell morphogenesis"/>
    <property type="evidence" value="ECO:0007669"/>
    <property type="project" value="TreeGrafter"/>
</dbReference>
<evidence type="ECO:0000256" key="2">
    <source>
        <dbReference type="ARBA" id="ARBA00022737"/>
    </source>
</evidence>
<evidence type="ECO:0000313" key="7">
    <source>
        <dbReference type="EMBL" id="KAF3858624.1"/>
    </source>
</evidence>
<accession>A0A7J5Z9Y1</accession>
<name>A0A7J5Z9Y1_DISMA</name>
<evidence type="ECO:0000256" key="6">
    <source>
        <dbReference type="SAM" id="SignalP"/>
    </source>
</evidence>
<dbReference type="GO" id="GO:0016342">
    <property type="term" value="C:catenin complex"/>
    <property type="evidence" value="ECO:0007669"/>
    <property type="project" value="TreeGrafter"/>
</dbReference>
<organism evidence="7 8">
    <name type="scientific">Dissostichus mawsoni</name>
    <name type="common">Antarctic cod</name>
    <dbReference type="NCBI Taxonomy" id="36200"/>
    <lineage>
        <taxon>Eukaryota</taxon>
        <taxon>Metazoa</taxon>
        <taxon>Chordata</taxon>
        <taxon>Craniata</taxon>
        <taxon>Vertebrata</taxon>
        <taxon>Euteleostomi</taxon>
        <taxon>Actinopterygii</taxon>
        <taxon>Neopterygii</taxon>
        <taxon>Teleostei</taxon>
        <taxon>Neoteleostei</taxon>
        <taxon>Acanthomorphata</taxon>
        <taxon>Eupercaria</taxon>
        <taxon>Perciformes</taxon>
        <taxon>Notothenioidei</taxon>
        <taxon>Nototheniidae</taxon>
        <taxon>Dissostichus</taxon>
    </lineage>
</organism>
<evidence type="ECO:0000256" key="3">
    <source>
        <dbReference type="ARBA" id="ARBA00022837"/>
    </source>
</evidence>
<evidence type="ECO:0000313" key="8">
    <source>
        <dbReference type="Proteomes" id="UP000518266"/>
    </source>
</evidence>
<dbReference type="GO" id="GO:0034332">
    <property type="term" value="P:adherens junction organization"/>
    <property type="evidence" value="ECO:0007669"/>
    <property type="project" value="TreeGrafter"/>
</dbReference>
<dbReference type="GO" id="GO:0044331">
    <property type="term" value="P:cell-cell adhesion mediated by cadherin"/>
    <property type="evidence" value="ECO:0007669"/>
    <property type="project" value="TreeGrafter"/>
</dbReference>
<feature type="compositionally biased region" description="Basic and acidic residues" evidence="5">
    <location>
        <begin position="266"/>
        <end position="280"/>
    </location>
</feature>
<dbReference type="GO" id="GO:0045296">
    <property type="term" value="F:cadherin binding"/>
    <property type="evidence" value="ECO:0007669"/>
    <property type="project" value="TreeGrafter"/>
</dbReference>
<dbReference type="PANTHER" id="PTHR24027:SF272">
    <property type="entry name" value="CADHERIN-24"/>
    <property type="match status" value="1"/>
</dbReference>
<dbReference type="GO" id="GO:0016477">
    <property type="term" value="P:cell migration"/>
    <property type="evidence" value="ECO:0007669"/>
    <property type="project" value="TreeGrafter"/>
</dbReference>
<evidence type="ECO:0000256" key="1">
    <source>
        <dbReference type="ARBA" id="ARBA00004370"/>
    </source>
</evidence>
<dbReference type="GO" id="GO:0005912">
    <property type="term" value="C:adherens junction"/>
    <property type="evidence" value="ECO:0007669"/>
    <property type="project" value="TreeGrafter"/>
</dbReference>
<dbReference type="Proteomes" id="UP000518266">
    <property type="component" value="Unassembled WGS sequence"/>
</dbReference>
<protein>
    <submittedName>
        <fullName evidence="7">Uncharacterized protein</fullName>
    </submittedName>
</protein>
<comment type="subcellular location">
    <subcellularLocation>
        <location evidence="1">Membrane</location>
    </subcellularLocation>
</comment>
<dbReference type="AlphaFoldDB" id="A0A7J5Z9Y1"/>
<dbReference type="GO" id="GO:0008013">
    <property type="term" value="F:beta-catenin binding"/>
    <property type="evidence" value="ECO:0007669"/>
    <property type="project" value="TreeGrafter"/>
</dbReference>
<feature type="compositionally biased region" description="Low complexity" evidence="5">
    <location>
        <begin position="233"/>
        <end position="265"/>
    </location>
</feature>
<dbReference type="GO" id="GO:0016339">
    <property type="term" value="P:calcium-dependent cell-cell adhesion via plasma membrane cell adhesion molecules"/>
    <property type="evidence" value="ECO:0007669"/>
    <property type="project" value="TreeGrafter"/>
</dbReference>
<keyword evidence="2" id="KW-0677">Repeat</keyword>
<feature type="signal peptide" evidence="6">
    <location>
        <begin position="1"/>
        <end position="19"/>
    </location>
</feature>
<keyword evidence="6" id="KW-0732">Signal</keyword>
<dbReference type="EMBL" id="JAAKFY010000004">
    <property type="protein sequence ID" value="KAF3858624.1"/>
    <property type="molecule type" value="Genomic_DNA"/>
</dbReference>
<reference evidence="7 8" key="1">
    <citation type="submission" date="2020-03" db="EMBL/GenBank/DDBJ databases">
        <title>Dissostichus mawsoni Genome sequencing and assembly.</title>
        <authorList>
            <person name="Park H."/>
        </authorList>
    </citation>
    <scope>NUCLEOTIDE SEQUENCE [LARGE SCALE GENOMIC DNA]</scope>
    <source>
        <strain evidence="7">DM0001</strain>
        <tissue evidence="7">Muscle</tissue>
    </source>
</reference>
<keyword evidence="4" id="KW-0472">Membrane</keyword>
<dbReference type="InterPro" id="IPR039808">
    <property type="entry name" value="Cadherin"/>
</dbReference>